<evidence type="ECO:0000313" key="3">
    <source>
        <dbReference type="Proteomes" id="UP000030101"/>
    </source>
</evidence>
<evidence type="ECO:0000256" key="1">
    <source>
        <dbReference type="SAM" id="Coils"/>
    </source>
</evidence>
<protein>
    <submittedName>
        <fullName evidence="2">Uncharacterized protein</fullName>
    </submittedName>
</protein>
<reference evidence="2 3" key="1">
    <citation type="submission" date="2014-08" db="EMBL/GenBank/DDBJ databases">
        <title>Porphyromonas canoris strain:OH2762 Genome sequencing.</title>
        <authorList>
            <person name="Wallis C."/>
            <person name="Deusch O."/>
            <person name="O'Flynn C."/>
            <person name="Davis I."/>
            <person name="Jospin G."/>
            <person name="Darling A.E."/>
            <person name="Coil D.A."/>
            <person name="Alexiev A."/>
            <person name="Horsfall A."/>
            <person name="Kirkwood N."/>
            <person name="Harris S."/>
            <person name="Eisen J.A."/>
        </authorList>
    </citation>
    <scope>NUCLEOTIDE SEQUENCE [LARGE SCALE GENOMIC DNA]</scope>
    <source>
        <strain evidence="3">COT-108 OH2762</strain>
    </source>
</reference>
<organism evidence="2 3">
    <name type="scientific">Porphyromonas canoris</name>
    <dbReference type="NCBI Taxonomy" id="36875"/>
    <lineage>
        <taxon>Bacteria</taxon>
        <taxon>Pseudomonadati</taxon>
        <taxon>Bacteroidota</taxon>
        <taxon>Bacteroidia</taxon>
        <taxon>Bacteroidales</taxon>
        <taxon>Porphyromonadaceae</taxon>
        <taxon>Porphyromonas</taxon>
    </lineage>
</organism>
<comment type="caution">
    <text evidence="2">The sequence shown here is derived from an EMBL/GenBank/DDBJ whole genome shotgun (WGS) entry which is preliminary data.</text>
</comment>
<dbReference type="RefSeq" id="WP_036790098.1">
    <property type="nucleotide sequence ID" value="NZ_JQZV01000008.1"/>
</dbReference>
<dbReference type="EMBL" id="JQZV01000008">
    <property type="protein sequence ID" value="KGN92730.1"/>
    <property type="molecule type" value="Genomic_DNA"/>
</dbReference>
<keyword evidence="3" id="KW-1185">Reference proteome</keyword>
<feature type="coiled-coil region" evidence="1">
    <location>
        <begin position="4"/>
        <end position="45"/>
    </location>
</feature>
<sequence length="152" mass="17660">MVSNKNIERYIEQIEDLITDLSHKLDALKAELKRADSEIQEERQIEEETSASDVMFIPKATTSQVEKPTIANSIKKEVVNPLREYISMFDYFYFRRELFLDSESLIESELDTLTHLADFSSATKHLAANYPWVKTDEPAAKAFLEIVERYYA</sequence>
<keyword evidence="1" id="KW-0175">Coiled coil</keyword>
<gene>
    <name evidence="2" type="ORF">HQ43_04390</name>
</gene>
<proteinExistence type="predicted"/>
<dbReference type="Proteomes" id="UP000030101">
    <property type="component" value="Unassembled WGS sequence"/>
</dbReference>
<evidence type="ECO:0000313" key="2">
    <source>
        <dbReference type="EMBL" id="KGN92730.1"/>
    </source>
</evidence>
<name>A0ABR4XLE3_9PORP</name>
<accession>A0ABR4XLE3</accession>